<evidence type="ECO:0000256" key="4">
    <source>
        <dbReference type="ARBA" id="ARBA00022777"/>
    </source>
</evidence>
<dbReference type="Pfam" id="PF17042">
    <property type="entry name" value="NBD_C"/>
    <property type="match status" value="1"/>
</dbReference>
<evidence type="ECO:0000259" key="8">
    <source>
        <dbReference type="Pfam" id="PF17042"/>
    </source>
</evidence>
<dbReference type="GO" id="GO:0016301">
    <property type="term" value="F:kinase activity"/>
    <property type="evidence" value="ECO:0007669"/>
    <property type="project" value="UniProtKB-KW"/>
</dbReference>
<protein>
    <submittedName>
        <fullName evidence="9">Uncharacterized conserved protein YgbK, DUF1537 family</fullName>
    </submittedName>
</protein>
<accession>A0A2H1IYG3</accession>
<evidence type="ECO:0000256" key="1">
    <source>
        <dbReference type="ARBA" id="ARBA00005715"/>
    </source>
</evidence>
<feature type="domain" description="Four-carbon acid sugar kinase nucleotide binding" evidence="8">
    <location>
        <begin position="294"/>
        <end position="445"/>
    </location>
</feature>
<reference evidence="9 10" key="1">
    <citation type="submission" date="2017-03" db="EMBL/GenBank/DDBJ databases">
        <authorList>
            <person name="Afonso C.L."/>
            <person name="Miller P.J."/>
            <person name="Scott M.A."/>
            <person name="Spackman E."/>
            <person name="Goraichik I."/>
            <person name="Dimitrov K.M."/>
            <person name="Suarez D.L."/>
            <person name="Swayne D.E."/>
        </authorList>
    </citation>
    <scope>NUCLEOTIDE SEQUENCE [LARGE SCALE GENOMIC DNA]</scope>
    <source>
        <strain evidence="9 10">Mu101</strain>
    </source>
</reference>
<dbReference type="AlphaFoldDB" id="A0A2H1IYG3"/>
<evidence type="ECO:0000256" key="5">
    <source>
        <dbReference type="ARBA" id="ARBA00022840"/>
    </source>
</evidence>
<keyword evidence="2" id="KW-0808">Transferase</keyword>
<comment type="similarity">
    <text evidence="1">Belongs to the four-carbon acid sugar kinase family.</text>
</comment>
<dbReference type="InterPro" id="IPR042213">
    <property type="entry name" value="NBD_C_sf"/>
</dbReference>
<dbReference type="SUPFAM" id="SSF142764">
    <property type="entry name" value="YgbK-like"/>
    <property type="match status" value="1"/>
</dbReference>
<evidence type="ECO:0000259" key="7">
    <source>
        <dbReference type="Pfam" id="PF07005"/>
    </source>
</evidence>
<keyword evidence="4" id="KW-0418">Kinase</keyword>
<dbReference type="Pfam" id="PF07005">
    <property type="entry name" value="SBD_N"/>
    <property type="match status" value="1"/>
</dbReference>
<keyword evidence="3" id="KW-0547">Nucleotide-binding</keyword>
<dbReference type="OrthoDB" id="153193at2"/>
<dbReference type="GO" id="GO:0005524">
    <property type="term" value="F:ATP binding"/>
    <property type="evidence" value="ECO:0007669"/>
    <property type="project" value="UniProtKB-KW"/>
</dbReference>
<proteinExistence type="inferred from homology"/>
<evidence type="ECO:0000313" key="9">
    <source>
        <dbReference type="EMBL" id="SMX80161.1"/>
    </source>
</evidence>
<evidence type="ECO:0000256" key="6">
    <source>
        <dbReference type="ARBA" id="ARBA00023277"/>
    </source>
</evidence>
<dbReference type="Gene3D" id="3.40.980.20">
    <property type="entry name" value="Four-carbon acid sugar kinase, nucleotide binding domain"/>
    <property type="match status" value="1"/>
</dbReference>
<keyword evidence="5" id="KW-0067">ATP-binding</keyword>
<dbReference type="InterPro" id="IPR010737">
    <property type="entry name" value="4-carb_acid_sugar_kinase_N"/>
</dbReference>
<evidence type="ECO:0000256" key="2">
    <source>
        <dbReference type="ARBA" id="ARBA00022679"/>
    </source>
</evidence>
<name>A0A2H1IYG3_BRELN</name>
<evidence type="ECO:0000313" key="10">
    <source>
        <dbReference type="Proteomes" id="UP000234498"/>
    </source>
</evidence>
<dbReference type="EMBL" id="FXZA01000007">
    <property type="protein sequence ID" value="SMX80161.1"/>
    <property type="molecule type" value="Genomic_DNA"/>
</dbReference>
<dbReference type="InterPro" id="IPR031475">
    <property type="entry name" value="NBD_C"/>
</dbReference>
<sequence>MPDAGTTAASPSAQASPRILIVADDLTGGNACGALFAEAGLRTITVTGTSPAGSVDLGGLLDDFDAVVVNTDSRHLPPQQAGMVYSELIESAGAVDLVACRIDTTLRGNVGPAAAAAISARRRALTASDGPQCRVLGLCMPAFPAAGRTTVQGRQLLGGRLLEHTELAYDVRSPMHTSVIEEILAAGTDLDCHVIAIATVLAGREAVATAVLDAIGEGADVLIADALTTDHIELVGSVIAEISHDLAEAATPEIRNRAGLADGELLDWVTIDPGPGSLALAQSRLPARADGLLLGISGSATEVTRSQLAAVAEDPTVTVLRVPVDDAGLPDVEDTLTLIDRTASARAIIIATVLESSDLRELTDAESEQTTHRLALIASAIMSALPISGLYTTGGDVTATVMRELGAMGMEIDKEIVPLAVGGRLVGGSADGLPIVTKGGLIGNAGTAVECLEFLSTTARVRRD</sequence>
<dbReference type="InterPro" id="IPR037051">
    <property type="entry name" value="4-carb_acid_sugar_kinase_N_sf"/>
</dbReference>
<keyword evidence="6" id="KW-0119">Carbohydrate metabolism</keyword>
<gene>
    <name evidence="9" type="ORF">BLIN101_01716</name>
</gene>
<dbReference type="Proteomes" id="UP000234498">
    <property type="component" value="Unassembled WGS sequence"/>
</dbReference>
<evidence type="ECO:0000256" key="3">
    <source>
        <dbReference type="ARBA" id="ARBA00022741"/>
    </source>
</evidence>
<organism evidence="9 10">
    <name type="scientific">Brevibacterium linens</name>
    <dbReference type="NCBI Taxonomy" id="1703"/>
    <lineage>
        <taxon>Bacteria</taxon>
        <taxon>Bacillati</taxon>
        <taxon>Actinomycetota</taxon>
        <taxon>Actinomycetes</taxon>
        <taxon>Micrococcales</taxon>
        <taxon>Brevibacteriaceae</taxon>
        <taxon>Brevibacterium</taxon>
    </lineage>
</organism>
<feature type="domain" description="Four-carbon acid sugar kinase N-terminal" evidence="7">
    <location>
        <begin position="19"/>
        <end position="241"/>
    </location>
</feature>
<dbReference type="Gene3D" id="3.40.50.10840">
    <property type="entry name" value="Putative sugar-binding, N-terminal domain"/>
    <property type="match status" value="1"/>
</dbReference>